<reference evidence="1" key="1">
    <citation type="submission" date="2022-06" db="EMBL/GenBank/DDBJ databases">
        <title>Fusarium solani species complex genomes reveal bases of compartmentalisation and animal pathogenesis.</title>
        <authorList>
            <person name="Tsai I.J."/>
        </authorList>
    </citation>
    <scope>NUCLEOTIDE SEQUENCE</scope>
    <source>
        <strain evidence="1">Fu6.1</strain>
    </source>
</reference>
<sequence length="324" mass="36309">MSDSPKQPFAFPRVSLLPSGFLTLPEHFFCADQRDKSIRNTVPSMSFLIHHPSSDFKLVFDLGMRRNLDEYPADIQPHLSTRLPIHTFPDASESLRRGGLTPSSINAVILSHVHYDHVGTPSDFENAYFIVGSGTHHLLQHGMNYHSAAKFEKDLLPIGRVIELQEPRRPGSESDGGSARPANPRLAQLVPGVSHDWKPFEPFENVIDLFGDSLILIVDSPGHLIGHTNLLVRVAQDQYVYFAGDACHHRRILDGVTEMSEWVENGMNVCIHMDKALAAETVRNIRQIRDEGLEGVPQVEVILAHDGEWFDQHQDAIFPGYFTA</sequence>
<protein>
    <submittedName>
        <fullName evidence="1">Lactamase-B domain-containing protein</fullName>
    </submittedName>
</protein>
<dbReference type="EMBL" id="CM046514">
    <property type="protein sequence ID" value="KAI8650832.1"/>
    <property type="molecule type" value="Genomic_DNA"/>
</dbReference>
<evidence type="ECO:0000313" key="2">
    <source>
        <dbReference type="Proteomes" id="UP001065298"/>
    </source>
</evidence>
<keyword evidence="2" id="KW-1185">Reference proteome</keyword>
<evidence type="ECO:0000313" key="1">
    <source>
        <dbReference type="EMBL" id="KAI8650832.1"/>
    </source>
</evidence>
<comment type="caution">
    <text evidence="1">The sequence shown here is derived from an EMBL/GenBank/DDBJ whole genome shotgun (WGS) entry which is preliminary data.</text>
</comment>
<proteinExistence type="predicted"/>
<gene>
    <name evidence="1" type="ORF">NCS57_01418100</name>
</gene>
<dbReference type="Proteomes" id="UP001065298">
    <property type="component" value="Chromosome 12"/>
</dbReference>
<organism evidence="1 2">
    <name type="scientific">Fusarium keratoplasticum</name>
    <dbReference type="NCBI Taxonomy" id="1328300"/>
    <lineage>
        <taxon>Eukaryota</taxon>
        <taxon>Fungi</taxon>
        <taxon>Dikarya</taxon>
        <taxon>Ascomycota</taxon>
        <taxon>Pezizomycotina</taxon>
        <taxon>Sordariomycetes</taxon>
        <taxon>Hypocreomycetidae</taxon>
        <taxon>Hypocreales</taxon>
        <taxon>Nectriaceae</taxon>
        <taxon>Fusarium</taxon>
        <taxon>Fusarium solani species complex</taxon>
    </lineage>
</organism>
<name>A0ACC0QEP9_9HYPO</name>
<accession>A0ACC0QEP9</accession>